<name>A0A1E3L7F5_9BACL</name>
<reference evidence="1 2" key="1">
    <citation type="submission" date="2016-08" db="EMBL/GenBank/DDBJ databases">
        <title>Genome sequencing of Paenibacillus sp. TI45-13ar, isolated from Korean traditional nuruk.</title>
        <authorList>
            <person name="Kim S.-J."/>
        </authorList>
    </citation>
    <scope>NUCLEOTIDE SEQUENCE [LARGE SCALE GENOMIC DNA]</scope>
    <source>
        <strain evidence="1 2">TI45-13ar</strain>
    </source>
</reference>
<evidence type="ECO:0000313" key="2">
    <source>
        <dbReference type="Proteomes" id="UP000094578"/>
    </source>
</evidence>
<organism evidence="1 2">
    <name type="scientific">Paenibacillus nuruki</name>
    <dbReference type="NCBI Taxonomy" id="1886670"/>
    <lineage>
        <taxon>Bacteria</taxon>
        <taxon>Bacillati</taxon>
        <taxon>Bacillota</taxon>
        <taxon>Bacilli</taxon>
        <taxon>Bacillales</taxon>
        <taxon>Paenibacillaceae</taxon>
        <taxon>Paenibacillus</taxon>
    </lineage>
</organism>
<evidence type="ECO:0000313" key="1">
    <source>
        <dbReference type="EMBL" id="ODP29686.1"/>
    </source>
</evidence>
<gene>
    <name evidence="1" type="ORF">PTI45_00840</name>
</gene>
<accession>A0A1E3L7F5</accession>
<comment type="caution">
    <text evidence="1">The sequence shown here is derived from an EMBL/GenBank/DDBJ whole genome shotgun (WGS) entry which is preliminary data.</text>
</comment>
<dbReference type="EMBL" id="MDER01000029">
    <property type="protein sequence ID" value="ODP29686.1"/>
    <property type="molecule type" value="Genomic_DNA"/>
</dbReference>
<proteinExistence type="predicted"/>
<dbReference type="STRING" id="1886670.PTI45_00840"/>
<keyword evidence="2" id="KW-1185">Reference proteome</keyword>
<dbReference type="AlphaFoldDB" id="A0A1E3L7F5"/>
<protein>
    <submittedName>
        <fullName evidence="1">Uncharacterized protein</fullName>
    </submittedName>
</protein>
<dbReference type="Proteomes" id="UP000094578">
    <property type="component" value="Unassembled WGS sequence"/>
</dbReference>
<sequence length="91" mass="9992">MKFVKLMLILTIALSAINIQPQPIDAQSSSKVDSALKDRLMKQYGLLPASSEKQPSLLDLSQGNFGFSFGESDSVSSSLPTVLLRVYFRLI</sequence>
<dbReference type="RefSeq" id="WP_069326301.1">
    <property type="nucleotide sequence ID" value="NZ_MDER01000029.1"/>
</dbReference>